<comment type="function">
    <text evidence="2">Catalyzes the Claisen rearrangement of chorismate to prephenate and the decarboxylation/dehydration of prephenate to phenylpyruvate.</text>
</comment>
<accession>A0A1H6F7Y5</accession>
<feature type="domain" description="Chorismate mutase" evidence="20">
    <location>
        <begin position="1"/>
        <end position="92"/>
    </location>
</feature>
<dbReference type="GO" id="GO:0004106">
    <property type="term" value="F:chorismate mutase activity"/>
    <property type="evidence" value="ECO:0007669"/>
    <property type="project" value="UniProtKB-EC"/>
</dbReference>
<dbReference type="FunFam" id="3.30.70.260:FF:000012">
    <property type="entry name" value="Prephenate dehydratase"/>
    <property type="match status" value="1"/>
</dbReference>
<evidence type="ECO:0000256" key="2">
    <source>
        <dbReference type="ARBA" id="ARBA00002364"/>
    </source>
</evidence>
<dbReference type="GO" id="GO:0046417">
    <property type="term" value="P:chorismate metabolic process"/>
    <property type="evidence" value="ECO:0007669"/>
    <property type="project" value="InterPro"/>
</dbReference>
<evidence type="ECO:0000259" key="20">
    <source>
        <dbReference type="PROSITE" id="PS51168"/>
    </source>
</evidence>
<evidence type="ECO:0000256" key="17">
    <source>
        <dbReference type="ARBA" id="ARBA00031520"/>
    </source>
</evidence>
<dbReference type="SUPFAM" id="SSF48600">
    <property type="entry name" value="Chorismate mutase II"/>
    <property type="match status" value="1"/>
</dbReference>
<keyword evidence="24" id="KW-1185">Reference proteome</keyword>
<dbReference type="SUPFAM" id="SSF55021">
    <property type="entry name" value="ACT-like"/>
    <property type="match status" value="1"/>
</dbReference>
<dbReference type="Pfam" id="PF01842">
    <property type="entry name" value="ACT"/>
    <property type="match status" value="1"/>
</dbReference>
<evidence type="ECO:0000256" key="15">
    <source>
        <dbReference type="ARBA" id="ARBA00023268"/>
    </source>
</evidence>
<dbReference type="UniPathway" id="UPA00121">
    <property type="reaction ID" value="UER00345"/>
</dbReference>
<dbReference type="NCBIfam" id="TIGR01807">
    <property type="entry name" value="CM_P2"/>
    <property type="match status" value="1"/>
</dbReference>
<keyword evidence="10" id="KW-0028">Amino-acid biosynthesis</keyword>
<comment type="pathway">
    <text evidence="4">Amino-acid biosynthesis; L-phenylalanine biosynthesis; phenylpyruvate from prephenate: step 1/1.</text>
</comment>
<sequence>MPRLDLNTVRNKIDTLDEQIQTLVTQRALLAEDVARAKYAAEENPEFYRPEREAQVLNNVKKRNQGPLPDAFMTHLFREIMSACLALQKPLEVAYLGPRGTFSEAAVLKHFGHAVKGQATQTIEEVFREVASGVVDYGVVPIENSTEGGVNQTLDMFMKSALKICGEVELHIHQCLMAQTGSLEQVKKTAQRIYSHPQSLGQCRLWLDTHLPGIDRVTVSSNAEAARLAASESDAVAIAGKLAAEQYELNLLAEHIEDEMDNTTRFAILGRNSPPPTDHDKTSLLVSCPDTPGALHRLLAPITTQGFSMSRIESRPSRQGMWQYVFFIDLEGHIDNSGMRNVLEELEQHSLLLKHLGSYPRTMST</sequence>
<comment type="pathway">
    <text evidence="5">Metabolic intermediate biosynthesis; prephenate biosynthesis; prephenate from chorismate: step 1/1.</text>
</comment>
<evidence type="ECO:0000256" key="13">
    <source>
        <dbReference type="ARBA" id="ARBA00023235"/>
    </source>
</evidence>
<dbReference type="GO" id="GO:0005737">
    <property type="term" value="C:cytoplasm"/>
    <property type="evidence" value="ECO:0007669"/>
    <property type="project" value="UniProtKB-SubCell"/>
</dbReference>
<dbReference type="GO" id="GO:0009094">
    <property type="term" value="P:L-phenylalanine biosynthetic process"/>
    <property type="evidence" value="ECO:0007669"/>
    <property type="project" value="UniProtKB-UniPathway"/>
</dbReference>
<dbReference type="PROSITE" id="PS51168">
    <property type="entry name" value="CHORISMATE_MUT_2"/>
    <property type="match status" value="1"/>
</dbReference>
<evidence type="ECO:0000256" key="4">
    <source>
        <dbReference type="ARBA" id="ARBA00004741"/>
    </source>
</evidence>
<feature type="site" description="Essential for prephenate dehydratase activity" evidence="19">
    <location>
        <position position="264"/>
    </location>
</feature>
<reference evidence="23 24" key="1">
    <citation type="submission" date="2016-10" db="EMBL/GenBank/DDBJ databases">
        <authorList>
            <person name="de Groot N.N."/>
        </authorList>
    </citation>
    <scope>NUCLEOTIDE SEQUENCE [LARGE SCALE GENOMIC DNA]</scope>
    <source>
        <strain evidence="23">MBHS1</strain>
    </source>
</reference>
<evidence type="ECO:0000256" key="12">
    <source>
        <dbReference type="ARBA" id="ARBA00023222"/>
    </source>
</evidence>
<evidence type="ECO:0000259" key="22">
    <source>
        <dbReference type="PROSITE" id="PS51671"/>
    </source>
</evidence>
<evidence type="ECO:0000256" key="14">
    <source>
        <dbReference type="ARBA" id="ARBA00023239"/>
    </source>
</evidence>
<dbReference type="InterPro" id="IPR036979">
    <property type="entry name" value="CM_dom_sf"/>
</dbReference>
<dbReference type="NCBIfam" id="NF008865">
    <property type="entry name" value="PRK11898.1"/>
    <property type="match status" value="1"/>
</dbReference>
<evidence type="ECO:0000256" key="6">
    <source>
        <dbReference type="ARBA" id="ARBA00012404"/>
    </source>
</evidence>
<dbReference type="CDD" id="cd04905">
    <property type="entry name" value="ACT_CM-PDT"/>
    <property type="match status" value="1"/>
</dbReference>
<keyword evidence="12" id="KW-0584">Phenylalanine biosynthesis</keyword>
<dbReference type="SMART" id="SM00830">
    <property type="entry name" value="CM_2"/>
    <property type="match status" value="1"/>
</dbReference>
<dbReference type="InterPro" id="IPR010957">
    <property type="entry name" value="G/b/e-P-prot_chorismate_mutase"/>
</dbReference>
<dbReference type="UniPathway" id="UPA00120">
    <property type="reaction ID" value="UER00203"/>
</dbReference>
<dbReference type="PANTHER" id="PTHR21022:SF19">
    <property type="entry name" value="PREPHENATE DEHYDRATASE-RELATED"/>
    <property type="match status" value="1"/>
</dbReference>
<dbReference type="InterPro" id="IPR002912">
    <property type="entry name" value="ACT_dom"/>
</dbReference>
<evidence type="ECO:0000313" key="24">
    <source>
        <dbReference type="Proteomes" id="UP000236724"/>
    </source>
</evidence>
<protein>
    <recommendedName>
        <fullName evidence="8">Bifunctional chorismate mutase/prephenate dehydratase</fullName>
        <ecNumber evidence="7">4.2.1.51</ecNumber>
        <ecNumber evidence="6">5.4.99.5</ecNumber>
    </recommendedName>
    <alternativeName>
        <fullName evidence="17">Chorismate mutase-prephenate dehydratase</fullName>
    </alternativeName>
    <alternativeName>
        <fullName evidence="16">p-protein</fullName>
    </alternativeName>
</protein>
<dbReference type="InterPro" id="IPR001086">
    <property type="entry name" value="Preph_deHydtase"/>
</dbReference>
<dbReference type="InterPro" id="IPR036263">
    <property type="entry name" value="Chorismate_II_sf"/>
</dbReference>
<evidence type="ECO:0000256" key="7">
    <source>
        <dbReference type="ARBA" id="ARBA00013147"/>
    </source>
</evidence>
<evidence type="ECO:0000256" key="8">
    <source>
        <dbReference type="ARBA" id="ARBA00014401"/>
    </source>
</evidence>
<dbReference type="Pfam" id="PF01817">
    <property type="entry name" value="CM_2"/>
    <property type="match status" value="1"/>
</dbReference>
<comment type="catalytic activity">
    <reaction evidence="18">
        <text>prephenate + H(+) = 3-phenylpyruvate + CO2 + H2O</text>
        <dbReference type="Rhea" id="RHEA:21648"/>
        <dbReference type="ChEBI" id="CHEBI:15377"/>
        <dbReference type="ChEBI" id="CHEBI:15378"/>
        <dbReference type="ChEBI" id="CHEBI:16526"/>
        <dbReference type="ChEBI" id="CHEBI:18005"/>
        <dbReference type="ChEBI" id="CHEBI:29934"/>
        <dbReference type="EC" id="4.2.1.51"/>
    </reaction>
</comment>
<evidence type="ECO:0000256" key="10">
    <source>
        <dbReference type="ARBA" id="ARBA00022605"/>
    </source>
</evidence>
<dbReference type="EMBL" id="FMSV02000152">
    <property type="protein sequence ID" value="SEH05075.1"/>
    <property type="molecule type" value="Genomic_DNA"/>
</dbReference>
<dbReference type="PROSITE" id="PS51671">
    <property type="entry name" value="ACT"/>
    <property type="match status" value="1"/>
</dbReference>
<evidence type="ECO:0000256" key="9">
    <source>
        <dbReference type="ARBA" id="ARBA00022490"/>
    </source>
</evidence>
<name>A0A1H6F7Y5_9GAMM</name>
<dbReference type="PANTHER" id="PTHR21022">
    <property type="entry name" value="PREPHENATE DEHYDRATASE P PROTEIN"/>
    <property type="match status" value="1"/>
</dbReference>
<keyword evidence="9" id="KW-0963">Cytoplasm</keyword>
<dbReference type="OrthoDB" id="9802281at2"/>
<dbReference type="InterPro" id="IPR008242">
    <property type="entry name" value="Chor_mutase/pphenate_deHydtase"/>
</dbReference>
<keyword evidence="11" id="KW-0057">Aromatic amino acid biosynthesis</keyword>
<evidence type="ECO:0000256" key="19">
    <source>
        <dbReference type="PIRSR" id="PIRSR001500-2"/>
    </source>
</evidence>
<dbReference type="InterPro" id="IPR045865">
    <property type="entry name" value="ACT-like_dom_sf"/>
</dbReference>
<feature type="domain" description="Prephenate dehydratase" evidence="21">
    <location>
        <begin position="92"/>
        <end position="271"/>
    </location>
</feature>
<keyword evidence="13" id="KW-0413">Isomerase</keyword>
<dbReference type="Gene3D" id="1.20.59.10">
    <property type="entry name" value="Chorismate mutase"/>
    <property type="match status" value="1"/>
</dbReference>
<gene>
    <name evidence="23" type="primary">pheA</name>
    <name evidence="23" type="ORF">MBHS_00928</name>
</gene>
<organism evidence="23 24">
    <name type="scientific">Candidatus Venteria ishoeyi</name>
    <dbReference type="NCBI Taxonomy" id="1899563"/>
    <lineage>
        <taxon>Bacteria</taxon>
        <taxon>Pseudomonadati</taxon>
        <taxon>Pseudomonadota</taxon>
        <taxon>Gammaproteobacteria</taxon>
        <taxon>Thiotrichales</taxon>
        <taxon>Thiotrichaceae</taxon>
        <taxon>Venteria</taxon>
    </lineage>
</organism>
<evidence type="ECO:0000256" key="16">
    <source>
        <dbReference type="ARBA" id="ARBA00031175"/>
    </source>
</evidence>
<evidence type="ECO:0000256" key="3">
    <source>
        <dbReference type="ARBA" id="ARBA00004496"/>
    </source>
</evidence>
<dbReference type="SUPFAM" id="SSF53850">
    <property type="entry name" value="Periplasmic binding protein-like II"/>
    <property type="match status" value="1"/>
</dbReference>
<dbReference type="FunFam" id="3.40.190.10:FF:000029">
    <property type="entry name" value="Chorismate mutase/Prephenate dehydratase"/>
    <property type="match status" value="1"/>
</dbReference>
<dbReference type="InterPro" id="IPR002701">
    <property type="entry name" value="CM_II_prokaryot"/>
</dbReference>
<feature type="domain" description="ACT" evidence="22">
    <location>
        <begin position="283"/>
        <end position="360"/>
    </location>
</feature>
<dbReference type="InterPro" id="IPR018528">
    <property type="entry name" value="Preph_deHydtase_CS"/>
</dbReference>
<dbReference type="FunFam" id="3.40.190.10:FF:000034">
    <property type="entry name" value="Chorismate mutase/prephenate dehydratase"/>
    <property type="match status" value="1"/>
</dbReference>
<evidence type="ECO:0000256" key="18">
    <source>
        <dbReference type="ARBA" id="ARBA00047848"/>
    </source>
</evidence>
<dbReference type="AlphaFoldDB" id="A0A1H6F7Y5"/>
<comment type="subcellular location">
    <subcellularLocation>
        <location evidence="3">Cytoplasm</location>
    </subcellularLocation>
</comment>
<dbReference type="CDD" id="cd13630">
    <property type="entry name" value="PBP2_PDT_1"/>
    <property type="match status" value="1"/>
</dbReference>
<evidence type="ECO:0000256" key="5">
    <source>
        <dbReference type="ARBA" id="ARBA00004817"/>
    </source>
</evidence>
<evidence type="ECO:0000256" key="1">
    <source>
        <dbReference type="ARBA" id="ARBA00000824"/>
    </source>
</evidence>
<dbReference type="Proteomes" id="UP000236724">
    <property type="component" value="Unassembled WGS sequence"/>
</dbReference>
<evidence type="ECO:0000313" key="23">
    <source>
        <dbReference type="EMBL" id="SEH05075.1"/>
    </source>
</evidence>
<dbReference type="RefSeq" id="WP_103919059.1">
    <property type="nucleotide sequence ID" value="NZ_FMSV02000152.1"/>
</dbReference>
<keyword evidence="14 23" id="KW-0456">Lyase</keyword>
<dbReference type="GO" id="GO:0004664">
    <property type="term" value="F:prephenate dehydratase activity"/>
    <property type="evidence" value="ECO:0007669"/>
    <property type="project" value="UniProtKB-EC"/>
</dbReference>
<dbReference type="EC" id="4.2.1.51" evidence="7"/>
<dbReference type="PROSITE" id="PS00858">
    <property type="entry name" value="PREPHENATE_DEHYDR_2"/>
    <property type="match status" value="1"/>
</dbReference>
<dbReference type="PIRSF" id="PIRSF001500">
    <property type="entry name" value="Chor_mut_pdt_Ppr"/>
    <property type="match status" value="1"/>
</dbReference>
<dbReference type="Pfam" id="PF00800">
    <property type="entry name" value="PDT"/>
    <property type="match status" value="1"/>
</dbReference>
<dbReference type="EC" id="5.4.99.5" evidence="6"/>
<evidence type="ECO:0000259" key="21">
    <source>
        <dbReference type="PROSITE" id="PS51171"/>
    </source>
</evidence>
<comment type="catalytic activity">
    <reaction evidence="1">
        <text>chorismate = prephenate</text>
        <dbReference type="Rhea" id="RHEA:13897"/>
        <dbReference type="ChEBI" id="CHEBI:29748"/>
        <dbReference type="ChEBI" id="CHEBI:29934"/>
        <dbReference type="EC" id="5.4.99.5"/>
    </reaction>
</comment>
<proteinExistence type="predicted"/>
<evidence type="ECO:0000256" key="11">
    <source>
        <dbReference type="ARBA" id="ARBA00023141"/>
    </source>
</evidence>
<keyword evidence="15" id="KW-0511">Multifunctional enzyme</keyword>
<dbReference type="Gene3D" id="3.30.70.260">
    <property type="match status" value="1"/>
</dbReference>
<dbReference type="Gene3D" id="3.40.190.10">
    <property type="entry name" value="Periplasmic binding protein-like II"/>
    <property type="match status" value="2"/>
</dbReference>
<dbReference type="PROSITE" id="PS51171">
    <property type="entry name" value="PREPHENATE_DEHYDR_3"/>
    <property type="match status" value="1"/>
</dbReference>